<dbReference type="SMART" id="SM00825">
    <property type="entry name" value="PKS_KS"/>
    <property type="match status" value="1"/>
</dbReference>
<name>A0ABU3C6C6_9FLAO</name>
<evidence type="ECO:0000256" key="7">
    <source>
        <dbReference type="ARBA" id="ARBA00023315"/>
    </source>
</evidence>
<dbReference type="Proteomes" id="UP001262889">
    <property type="component" value="Unassembled WGS sequence"/>
</dbReference>
<evidence type="ECO:0000256" key="11">
    <source>
        <dbReference type="ARBA" id="ARBA00048121"/>
    </source>
</evidence>
<dbReference type="InterPro" id="IPR016039">
    <property type="entry name" value="Thiolase-like"/>
</dbReference>
<evidence type="ECO:0000256" key="3">
    <source>
        <dbReference type="ARBA" id="ARBA00011738"/>
    </source>
</evidence>
<dbReference type="EC" id="2.3.1.41" evidence="4"/>
<evidence type="ECO:0000313" key="16">
    <source>
        <dbReference type="Proteomes" id="UP001262889"/>
    </source>
</evidence>
<keyword evidence="5" id="KW-0963">Cytoplasm</keyword>
<evidence type="ECO:0000256" key="4">
    <source>
        <dbReference type="ARBA" id="ARBA00013191"/>
    </source>
</evidence>
<evidence type="ECO:0000256" key="12">
    <source>
        <dbReference type="ARBA" id="ARBA00048506"/>
    </source>
</evidence>
<keyword evidence="7 15" id="KW-0012">Acyltransferase</keyword>
<keyword evidence="6 13" id="KW-0808">Transferase</keyword>
<evidence type="ECO:0000256" key="1">
    <source>
        <dbReference type="ARBA" id="ARBA00004496"/>
    </source>
</evidence>
<evidence type="ECO:0000256" key="8">
    <source>
        <dbReference type="ARBA" id="ARBA00039450"/>
    </source>
</evidence>
<dbReference type="PROSITE" id="PS52004">
    <property type="entry name" value="KS3_2"/>
    <property type="match status" value="1"/>
</dbReference>
<comment type="similarity">
    <text evidence="2 13">Belongs to the thiolase-like superfamily. Beta-ketoacyl-ACP synthases family.</text>
</comment>
<dbReference type="CDD" id="cd00834">
    <property type="entry name" value="KAS_I_II"/>
    <property type="match status" value="1"/>
</dbReference>
<organism evidence="15 16">
    <name type="scientific">Autumnicola tepida</name>
    <dbReference type="NCBI Taxonomy" id="3075595"/>
    <lineage>
        <taxon>Bacteria</taxon>
        <taxon>Pseudomonadati</taxon>
        <taxon>Bacteroidota</taxon>
        <taxon>Flavobacteriia</taxon>
        <taxon>Flavobacteriales</taxon>
        <taxon>Flavobacteriaceae</taxon>
        <taxon>Autumnicola</taxon>
    </lineage>
</organism>
<dbReference type="InterPro" id="IPR020841">
    <property type="entry name" value="PKS_Beta-ketoAc_synthase_dom"/>
</dbReference>
<evidence type="ECO:0000256" key="9">
    <source>
        <dbReference type="ARBA" id="ARBA00041620"/>
    </source>
</evidence>
<evidence type="ECO:0000256" key="13">
    <source>
        <dbReference type="RuleBase" id="RU003694"/>
    </source>
</evidence>
<dbReference type="InterPro" id="IPR000794">
    <property type="entry name" value="Beta-ketoacyl_synthase"/>
</dbReference>
<evidence type="ECO:0000256" key="6">
    <source>
        <dbReference type="ARBA" id="ARBA00022679"/>
    </source>
</evidence>
<comment type="subunit">
    <text evidence="3">Homodimer.</text>
</comment>
<dbReference type="PANTHER" id="PTHR11712:SF306">
    <property type="entry name" value="3-OXOACYL-[ACYL-CARRIER-PROTEIN] SYNTHASE 1"/>
    <property type="match status" value="1"/>
</dbReference>
<evidence type="ECO:0000256" key="5">
    <source>
        <dbReference type="ARBA" id="ARBA00022490"/>
    </source>
</evidence>
<dbReference type="GO" id="GO:0016746">
    <property type="term" value="F:acyltransferase activity"/>
    <property type="evidence" value="ECO:0007669"/>
    <property type="project" value="UniProtKB-KW"/>
</dbReference>
<evidence type="ECO:0000313" key="15">
    <source>
        <dbReference type="EMBL" id="MDT0641833.1"/>
    </source>
</evidence>
<accession>A0ABU3C6C6</accession>
<sequence length="422" mass="44543">MNKRVVITGLGVAAPNGVGIPGFESAIKEGSSGITFHEKLKELKFSCQIGGKPQISEEKIKEYFTPLQLRGLNSSGLIYGVIAGSDAWKDAGLEFSGEEEPDWDSGIIFGTGILGVEKFRESIHLIDEGKTRRLGSTSVIQTMASGISAYLGGILGCGNQVTTNSSACTTGTEALLQGFERIQTGKAKRMLVGSCGDDGPYVWGGFDAMRILPGKYNDDPEKASRPMSATAAGFVPGSGAGALVLEELDSALERGAEIYAEVLGGEVNSGGQRGGGSMTAANNKAVQRCIKAAIKNANIQASEIDTVNGHLTATGGDVAEISNWKDALQSGKENFPYINSLKSMTGHCLSASGSIECVASVLEIKHNFIFGNVNCEDPHPEILELINAERIPQQTLEQPVQILAKASFGFGDVNAVIIFKKY</sequence>
<comment type="subcellular location">
    <subcellularLocation>
        <location evidence="1">Cytoplasm</location>
    </subcellularLocation>
</comment>
<dbReference type="Pfam" id="PF02801">
    <property type="entry name" value="Ketoacyl-synt_C"/>
    <property type="match status" value="1"/>
</dbReference>
<protein>
    <recommendedName>
        <fullName evidence="8">3-oxoacyl-[acyl-carrier-protein] synthase 1</fullName>
        <ecNumber evidence="4">2.3.1.41</ecNumber>
    </recommendedName>
    <alternativeName>
        <fullName evidence="9">3-oxoacyl-[acyl-carrier-protein] synthase I</fullName>
    </alternativeName>
    <alternativeName>
        <fullName evidence="10">Beta-ketoacyl-ACP synthase I</fullName>
    </alternativeName>
</protein>
<evidence type="ECO:0000259" key="14">
    <source>
        <dbReference type="PROSITE" id="PS52004"/>
    </source>
</evidence>
<dbReference type="InterPro" id="IPR014031">
    <property type="entry name" value="Ketoacyl_synth_C"/>
</dbReference>
<comment type="caution">
    <text evidence="15">The sequence shown here is derived from an EMBL/GenBank/DDBJ whole genome shotgun (WGS) entry which is preliminary data.</text>
</comment>
<dbReference type="InterPro" id="IPR014030">
    <property type="entry name" value="Ketoacyl_synth_N"/>
</dbReference>
<dbReference type="EMBL" id="JAVRHQ010000002">
    <property type="protein sequence ID" value="MDT0641833.1"/>
    <property type="molecule type" value="Genomic_DNA"/>
</dbReference>
<keyword evidence="16" id="KW-1185">Reference proteome</keyword>
<dbReference type="RefSeq" id="WP_311533541.1">
    <property type="nucleotide sequence ID" value="NZ_JAVRHQ010000002.1"/>
</dbReference>
<comment type="catalytic activity">
    <reaction evidence="11">
        <text>(3Z)-decenoyl-[ACP] + malonyl-[ACP] + H(+) = 3-oxo-(5Z)-dodecenoyl-[ACP] + holo-[ACP] + CO2</text>
        <dbReference type="Rhea" id="RHEA:54940"/>
        <dbReference type="Rhea" id="RHEA-COMP:9623"/>
        <dbReference type="Rhea" id="RHEA-COMP:9685"/>
        <dbReference type="Rhea" id="RHEA-COMP:9927"/>
        <dbReference type="Rhea" id="RHEA-COMP:14042"/>
        <dbReference type="ChEBI" id="CHEBI:15378"/>
        <dbReference type="ChEBI" id="CHEBI:16526"/>
        <dbReference type="ChEBI" id="CHEBI:64479"/>
        <dbReference type="ChEBI" id="CHEBI:78449"/>
        <dbReference type="ChEBI" id="CHEBI:78798"/>
        <dbReference type="ChEBI" id="CHEBI:138410"/>
    </reaction>
    <physiologicalReaction direction="left-to-right" evidence="11">
        <dbReference type="Rhea" id="RHEA:54941"/>
    </physiologicalReaction>
</comment>
<proteinExistence type="inferred from homology"/>
<evidence type="ECO:0000256" key="2">
    <source>
        <dbReference type="ARBA" id="ARBA00008467"/>
    </source>
</evidence>
<dbReference type="Gene3D" id="3.40.47.10">
    <property type="match status" value="2"/>
</dbReference>
<comment type="catalytic activity">
    <reaction evidence="12">
        <text>a fatty acyl-[ACP] + malonyl-[ACP] + H(+) = a 3-oxoacyl-[ACP] + holo-[ACP] + CO2</text>
        <dbReference type="Rhea" id="RHEA:22836"/>
        <dbReference type="Rhea" id="RHEA-COMP:9623"/>
        <dbReference type="Rhea" id="RHEA-COMP:9685"/>
        <dbReference type="Rhea" id="RHEA-COMP:9916"/>
        <dbReference type="Rhea" id="RHEA-COMP:14125"/>
        <dbReference type="ChEBI" id="CHEBI:15378"/>
        <dbReference type="ChEBI" id="CHEBI:16526"/>
        <dbReference type="ChEBI" id="CHEBI:64479"/>
        <dbReference type="ChEBI" id="CHEBI:78449"/>
        <dbReference type="ChEBI" id="CHEBI:78776"/>
        <dbReference type="ChEBI" id="CHEBI:138651"/>
        <dbReference type="EC" id="2.3.1.41"/>
    </reaction>
    <physiologicalReaction direction="left-to-right" evidence="12">
        <dbReference type="Rhea" id="RHEA:22837"/>
    </physiologicalReaction>
</comment>
<dbReference type="Pfam" id="PF00109">
    <property type="entry name" value="ketoacyl-synt"/>
    <property type="match status" value="1"/>
</dbReference>
<reference evidence="15 16" key="1">
    <citation type="submission" date="2023-09" db="EMBL/GenBank/DDBJ databases">
        <authorList>
            <person name="Rey-Velasco X."/>
        </authorList>
    </citation>
    <scope>NUCLEOTIDE SEQUENCE [LARGE SCALE GENOMIC DNA]</scope>
    <source>
        <strain evidence="15 16">F363</strain>
    </source>
</reference>
<gene>
    <name evidence="15" type="ORF">RM553_03210</name>
</gene>
<evidence type="ECO:0000256" key="10">
    <source>
        <dbReference type="ARBA" id="ARBA00042143"/>
    </source>
</evidence>
<feature type="domain" description="Ketosynthase family 3 (KS3)" evidence="14">
    <location>
        <begin position="2"/>
        <end position="421"/>
    </location>
</feature>
<dbReference type="SUPFAM" id="SSF53901">
    <property type="entry name" value="Thiolase-like"/>
    <property type="match status" value="2"/>
</dbReference>
<dbReference type="PANTHER" id="PTHR11712">
    <property type="entry name" value="POLYKETIDE SYNTHASE-RELATED"/>
    <property type="match status" value="1"/>
</dbReference>